<name>A0A2P2P1E5_RHIMU</name>
<protein>
    <submittedName>
        <fullName evidence="1">Uncharacterized protein</fullName>
    </submittedName>
</protein>
<proteinExistence type="predicted"/>
<dbReference type="EMBL" id="GGEC01067989">
    <property type="protein sequence ID" value="MBX48473.1"/>
    <property type="molecule type" value="Transcribed_RNA"/>
</dbReference>
<sequence length="21" mass="2550">METKNLVVMNLWILFLQRLTS</sequence>
<evidence type="ECO:0000313" key="1">
    <source>
        <dbReference type="EMBL" id="MBX48473.1"/>
    </source>
</evidence>
<dbReference type="AlphaFoldDB" id="A0A2P2P1E5"/>
<accession>A0A2P2P1E5</accession>
<reference evidence="1" key="1">
    <citation type="submission" date="2018-02" db="EMBL/GenBank/DDBJ databases">
        <title>Rhizophora mucronata_Transcriptome.</title>
        <authorList>
            <person name="Meera S.P."/>
            <person name="Sreeshan A."/>
            <person name="Augustine A."/>
        </authorList>
    </citation>
    <scope>NUCLEOTIDE SEQUENCE</scope>
    <source>
        <tissue evidence="1">Leaf</tissue>
    </source>
</reference>
<organism evidence="1">
    <name type="scientific">Rhizophora mucronata</name>
    <name type="common">Asiatic mangrove</name>
    <dbReference type="NCBI Taxonomy" id="61149"/>
    <lineage>
        <taxon>Eukaryota</taxon>
        <taxon>Viridiplantae</taxon>
        <taxon>Streptophyta</taxon>
        <taxon>Embryophyta</taxon>
        <taxon>Tracheophyta</taxon>
        <taxon>Spermatophyta</taxon>
        <taxon>Magnoliopsida</taxon>
        <taxon>eudicotyledons</taxon>
        <taxon>Gunneridae</taxon>
        <taxon>Pentapetalae</taxon>
        <taxon>rosids</taxon>
        <taxon>fabids</taxon>
        <taxon>Malpighiales</taxon>
        <taxon>Rhizophoraceae</taxon>
        <taxon>Rhizophora</taxon>
    </lineage>
</organism>